<reference evidence="1 2" key="1">
    <citation type="submission" date="2012-06" db="EMBL/GenBank/DDBJ databases">
        <title>The complete chromosome of genome of Turneriella parva DSM 21527.</title>
        <authorList>
            <consortium name="US DOE Joint Genome Institute (JGI-PGF)"/>
            <person name="Lucas S."/>
            <person name="Han J."/>
            <person name="Lapidus A."/>
            <person name="Bruce D."/>
            <person name="Goodwin L."/>
            <person name="Pitluck S."/>
            <person name="Peters L."/>
            <person name="Kyrpides N."/>
            <person name="Mavromatis K."/>
            <person name="Ivanova N."/>
            <person name="Mikhailova N."/>
            <person name="Chertkov O."/>
            <person name="Detter J.C."/>
            <person name="Tapia R."/>
            <person name="Han C."/>
            <person name="Land M."/>
            <person name="Hauser L."/>
            <person name="Markowitz V."/>
            <person name="Cheng J.-F."/>
            <person name="Hugenholtz P."/>
            <person name="Woyke T."/>
            <person name="Wu D."/>
            <person name="Gronow S."/>
            <person name="Wellnitz S."/>
            <person name="Brambilla E."/>
            <person name="Klenk H.-P."/>
            <person name="Eisen J.A."/>
        </authorList>
    </citation>
    <scope>NUCLEOTIDE SEQUENCE [LARGE SCALE GENOMIC DNA]</scope>
    <source>
        <strain evidence="2">ATCC BAA-1111 / DSM 21527 / NCTC 11395 / H</strain>
    </source>
</reference>
<protein>
    <submittedName>
        <fullName evidence="1">Uncharacterized protein</fullName>
    </submittedName>
</protein>
<evidence type="ECO:0000313" key="1">
    <source>
        <dbReference type="EMBL" id="AFM13732.1"/>
    </source>
</evidence>
<dbReference type="KEGG" id="tpx:Turpa_3093"/>
<dbReference type="EMBL" id="CP002959">
    <property type="protein sequence ID" value="AFM13732.1"/>
    <property type="molecule type" value="Genomic_DNA"/>
</dbReference>
<proteinExistence type="predicted"/>
<keyword evidence="2" id="KW-1185">Reference proteome</keyword>
<dbReference type="AlphaFoldDB" id="I4B8X5"/>
<sequence>MKSAFSARIMVILAGATLYFTVPKATHAQESGLLMGGLYSIGDDGAAEAGENPAYLASAKHKAGRSVHARTAGFHSGNVVLSSLPLKSASQQTASADMAIAWRSIAGGRWSAGFAVSDVRAPLYQRLALEGSQASTVSGLDISIKTQSVDQQHGFATGIAWQLSPKESLGARIRYTHRYFREKENLSAPQSTTVTFSSELVTEQHVHQLHGTLSYLYSTPSADFTLIAGNFGSQQNIGAFAYSSVISTSANPVFAATQDSSAYANSTTLDPFFLVGTRKRLFQALNIFFEAGAQPTVRQNTSDNFYRKDGSQKATIRRDITREGEIATALGTGIALNLSDSLTWHAGARYQTSRIRISMLAADNLSRYLENTTVRFLQAATGISWRRNNYTWQFGATYQYQNVELEKRSSYADTGGDKTSQSNLAVEVNAYGAFFAVAADF</sequence>
<name>I4B8X5_TURPD</name>
<gene>
    <name evidence="1" type="ordered locus">Turpa_3093</name>
</gene>
<organism evidence="1 2">
    <name type="scientific">Turneriella parva (strain ATCC BAA-1111 / DSM 21527 / NCTC 11395 / H)</name>
    <name type="common">Leptospira parva</name>
    <dbReference type="NCBI Taxonomy" id="869212"/>
    <lineage>
        <taxon>Bacteria</taxon>
        <taxon>Pseudomonadati</taxon>
        <taxon>Spirochaetota</taxon>
        <taxon>Spirochaetia</taxon>
        <taxon>Leptospirales</taxon>
        <taxon>Leptospiraceae</taxon>
        <taxon>Turneriella</taxon>
    </lineage>
</organism>
<evidence type="ECO:0000313" key="2">
    <source>
        <dbReference type="Proteomes" id="UP000006048"/>
    </source>
</evidence>
<dbReference type="HOGENOM" id="CLU_621022_0_0_12"/>
<dbReference type="PATRIC" id="fig|869212.3.peg.3120"/>
<dbReference type="Proteomes" id="UP000006048">
    <property type="component" value="Chromosome"/>
</dbReference>
<accession>I4B8X5</accession>
<dbReference type="RefSeq" id="WP_014804233.1">
    <property type="nucleotide sequence ID" value="NC_018020.1"/>
</dbReference>